<dbReference type="RefSeq" id="WP_289828930.1">
    <property type="nucleotide sequence ID" value="NZ_JAUEDK010000007.1"/>
</dbReference>
<dbReference type="Proteomes" id="UP001168540">
    <property type="component" value="Unassembled WGS sequence"/>
</dbReference>
<sequence>MKPDTAVLLDHALTLPGASHDIKWGLDVVSVAGKMFCIVGEGRVNYKVGDDEFLALTDLPGVRPAPYLARARWVQVDDCAALDMTALLDGIGHSWRLVVAKLSKRTQRELGVIA</sequence>
<keyword evidence="2" id="KW-1185">Reference proteome</keyword>
<dbReference type="Pfam" id="PF04237">
    <property type="entry name" value="YjbR"/>
    <property type="match status" value="1"/>
</dbReference>
<dbReference type="PANTHER" id="PTHR35145">
    <property type="entry name" value="CYTOPLASMIC PROTEIN-RELATED"/>
    <property type="match status" value="1"/>
</dbReference>
<reference evidence="1" key="1">
    <citation type="submission" date="2023-06" db="EMBL/GenBank/DDBJ databases">
        <authorList>
            <person name="Zhang S."/>
        </authorList>
    </citation>
    <scope>NUCLEOTIDE SEQUENCE</scope>
    <source>
        <strain evidence="1">SG2303</strain>
    </source>
</reference>
<dbReference type="EMBL" id="JAUEDK010000007">
    <property type="protein sequence ID" value="MDN0074365.1"/>
    <property type="molecule type" value="Genomic_DNA"/>
</dbReference>
<organism evidence="1 2">
    <name type="scientific">Crenobacter oryzisoli</name>
    <dbReference type="NCBI Taxonomy" id="3056844"/>
    <lineage>
        <taxon>Bacteria</taxon>
        <taxon>Pseudomonadati</taxon>
        <taxon>Pseudomonadota</taxon>
        <taxon>Betaproteobacteria</taxon>
        <taxon>Neisseriales</taxon>
        <taxon>Neisseriaceae</taxon>
        <taxon>Crenobacter</taxon>
    </lineage>
</organism>
<dbReference type="InterPro" id="IPR007351">
    <property type="entry name" value="YjbR"/>
</dbReference>
<dbReference type="InterPro" id="IPR058532">
    <property type="entry name" value="YjbR/MT2646/Rv2570-like"/>
</dbReference>
<keyword evidence="1" id="KW-0238">DNA-binding</keyword>
<comment type="caution">
    <text evidence="1">The sequence shown here is derived from an EMBL/GenBank/DDBJ whole genome shotgun (WGS) entry which is preliminary data.</text>
</comment>
<dbReference type="GO" id="GO:0003677">
    <property type="term" value="F:DNA binding"/>
    <property type="evidence" value="ECO:0007669"/>
    <property type="project" value="UniProtKB-KW"/>
</dbReference>
<dbReference type="PANTHER" id="PTHR35145:SF1">
    <property type="entry name" value="CYTOPLASMIC PROTEIN"/>
    <property type="match status" value="1"/>
</dbReference>
<dbReference type="SUPFAM" id="SSF142906">
    <property type="entry name" value="YjbR-like"/>
    <property type="match status" value="1"/>
</dbReference>
<proteinExistence type="predicted"/>
<evidence type="ECO:0000313" key="1">
    <source>
        <dbReference type="EMBL" id="MDN0074365.1"/>
    </source>
</evidence>
<name>A0ABT7XKR3_9NEIS</name>
<dbReference type="InterPro" id="IPR038056">
    <property type="entry name" value="YjbR-like_sf"/>
</dbReference>
<protein>
    <submittedName>
        <fullName evidence="1">MmcQ/YjbR family DNA-binding protein</fullName>
    </submittedName>
</protein>
<evidence type="ECO:0000313" key="2">
    <source>
        <dbReference type="Proteomes" id="UP001168540"/>
    </source>
</evidence>
<accession>A0ABT7XKR3</accession>
<dbReference type="Gene3D" id="3.90.1150.30">
    <property type="match status" value="1"/>
</dbReference>
<gene>
    <name evidence="1" type="ORF">QU481_05590</name>
</gene>